<reference evidence="4 5" key="1">
    <citation type="submission" date="2017-03" db="EMBL/GenBank/DDBJ databases">
        <title>Genome of the blue death feigning beetle - Asbolus verrucosus.</title>
        <authorList>
            <person name="Rider S.D."/>
        </authorList>
    </citation>
    <scope>NUCLEOTIDE SEQUENCE [LARGE SCALE GENOMIC DNA]</scope>
    <source>
        <strain evidence="4">Butters</strain>
        <tissue evidence="4">Head and leg muscle</tissue>
    </source>
</reference>
<comment type="cofactor">
    <cofactor evidence="1">
        <name>FMN</name>
        <dbReference type="ChEBI" id="CHEBI:58210"/>
    </cofactor>
</comment>
<evidence type="ECO:0000256" key="1">
    <source>
        <dbReference type="ARBA" id="ARBA00001917"/>
    </source>
</evidence>
<dbReference type="SUPFAM" id="SSF51395">
    <property type="entry name" value="FMN-linked oxidoreductases"/>
    <property type="match status" value="1"/>
</dbReference>
<dbReference type="PANTHER" id="PTHR10578">
    <property type="entry name" value="S -2-HYDROXY-ACID OXIDASE-RELATED"/>
    <property type="match status" value="1"/>
</dbReference>
<name>A0A482VCH7_ASBVE</name>
<comment type="caution">
    <text evidence="4">The sequence shown here is derived from an EMBL/GenBank/DDBJ whole genome shotgun (WGS) entry which is preliminary data.</text>
</comment>
<dbReference type="Gene3D" id="3.20.20.70">
    <property type="entry name" value="Aldolase class I"/>
    <property type="match status" value="1"/>
</dbReference>
<dbReference type="InterPro" id="IPR000262">
    <property type="entry name" value="FMN-dep_DH"/>
</dbReference>
<protein>
    <submittedName>
        <fullName evidence="4">FMN dh domain containing protein</fullName>
    </submittedName>
</protein>
<evidence type="ECO:0000313" key="4">
    <source>
        <dbReference type="EMBL" id="RZB40997.1"/>
    </source>
</evidence>
<dbReference type="Proteomes" id="UP000292052">
    <property type="component" value="Unassembled WGS sequence"/>
</dbReference>
<evidence type="ECO:0000259" key="3">
    <source>
        <dbReference type="Pfam" id="PF01070"/>
    </source>
</evidence>
<accession>A0A482VCH7</accession>
<dbReference type="EMBL" id="QDEB01114117">
    <property type="protein sequence ID" value="RZB40997.1"/>
    <property type="molecule type" value="Genomic_DNA"/>
</dbReference>
<feature type="chain" id="PRO_5019766122" evidence="2">
    <location>
        <begin position="20"/>
        <end position="64"/>
    </location>
</feature>
<feature type="domain" description="FMN-dependent dehydrogenase" evidence="3">
    <location>
        <begin position="5"/>
        <end position="55"/>
    </location>
</feature>
<feature type="signal peptide" evidence="2">
    <location>
        <begin position="1"/>
        <end position="19"/>
    </location>
</feature>
<evidence type="ECO:0000256" key="2">
    <source>
        <dbReference type="SAM" id="SignalP"/>
    </source>
</evidence>
<organism evidence="4 5">
    <name type="scientific">Asbolus verrucosus</name>
    <name type="common">Desert ironclad beetle</name>
    <dbReference type="NCBI Taxonomy" id="1661398"/>
    <lineage>
        <taxon>Eukaryota</taxon>
        <taxon>Metazoa</taxon>
        <taxon>Ecdysozoa</taxon>
        <taxon>Arthropoda</taxon>
        <taxon>Hexapoda</taxon>
        <taxon>Insecta</taxon>
        <taxon>Pterygota</taxon>
        <taxon>Neoptera</taxon>
        <taxon>Endopterygota</taxon>
        <taxon>Coleoptera</taxon>
        <taxon>Polyphaga</taxon>
        <taxon>Cucujiformia</taxon>
        <taxon>Tenebrionidae</taxon>
        <taxon>Pimeliinae</taxon>
        <taxon>Asbolus</taxon>
    </lineage>
</organism>
<evidence type="ECO:0000313" key="5">
    <source>
        <dbReference type="Proteomes" id="UP000292052"/>
    </source>
</evidence>
<dbReference type="OrthoDB" id="25826at2759"/>
<dbReference type="GO" id="GO:0001561">
    <property type="term" value="P:fatty acid alpha-oxidation"/>
    <property type="evidence" value="ECO:0007669"/>
    <property type="project" value="TreeGrafter"/>
</dbReference>
<sequence>MLVAMVFLGRPALWGLAHSGEEGVKKILTILKTELDYALVITGCASTKDIGNTMVVHEAYCSQL</sequence>
<dbReference type="InterPro" id="IPR013785">
    <property type="entry name" value="Aldolase_TIM"/>
</dbReference>
<dbReference type="PANTHER" id="PTHR10578:SF149">
    <property type="entry name" value="2-HYDROXYACID OXIDASE 2"/>
    <property type="match status" value="1"/>
</dbReference>
<gene>
    <name evidence="4" type="ORF">BDFB_001373</name>
</gene>
<dbReference type="GO" id="GO:0003973">
    <property type="term" value="F:(S)-2-hydroxy-acid oxidase activity"/>
    <property type="evidence" value="ECO:0007669"/>
    <property type="project" value="TreeGrafter"/>
</dbReference>
<keyword evidence="2" id="KW-0732">Signal</keyword>
<keyword evidence="5" id="KW-1185">Reference proteome</keyword>
<dbReference type="STRING" id="1661398.A0A482VCH7"/>
<dbReference type="GO" id="GO:0005782">
    <property type="term" value="C:peroxisomal matrix"/>
    <property type="evidence" value="ECO:0007669"/>
    <property type="project" value="TreeGrafter"/>
</dbReference>
<proteinExistence type="predicted"/>
<dbReference type="Pfam" id="PF01070">
    <property type="entry name" value="FMN_dh"/>
    <property type="match status" value="1"/>
</dbReference>
<dbReference type="AlphaFoldDB" id="A0A482VCH7"/>